<dbReference type="Pfam" id="PF08386">
    <property type="entry name" value="Abhydrolase_4"/>
    <property type="match status" value="1"/>
</dbReference>
<evidence type="ECO:0000313" key="8">
    <source>
        <dbReference type="Proteomes" id="UP000572007"/>
    </source>
</evidence>
<protein>
    <submittedName>
        <fullName evidence="7">Alpha/beta hydrolase</fullName>
    </submittedName>
</protein>
<evidence type="ECO:0000259" key="5">
    <source>
        <dbReference type="Pfam" id="PF00561"/>
    </source>
</evidence>
<dbReference type="InterPro" id="IPR000073">
    <property type="entry name" value="AB_hydrolase_1"/>
</dbReference>
<comment type="caution">
    <text evidence="7">The sequence shown here is derived from an EMBL/GenBank/DDBJ whole genome shotgun (WGS) entry which is preliminary data.</text>
</comment>
<dbReference type="GO" id="GO:0016787">
    <property type="term" value="F:hydrolase activity"/>
    <property type="evidence" value="ECO:0007669"/>
    <property type="project" value="UniProtKB-KW"/>
</dbReference>
<evidence type="ECO:0000259" key="6">
    <source>
        <dbReference type="Pfam" id="PF08386"/>
    </source>
</evidence>
<dbReference type="PANTHER" id="PTHR43248:SF29">
    <property type="entry name" value="TRIPEPTIDYL AMINOPEPTIDASE"/>
    <property type="match status" value="1"/>
</dbReference>
<accession>A0A846WF96</accession>
<evidence type="ECO:0000313" key="7">
    <source>
        <dbReference type="EMBL" id="NKX91346.1"/>
    </source>
</evidence>
<reference evidence="7 8" key="1">
    <citation type="submission" date="2020-04" db="EMBL/GenBank/DDBJ databases">
        <title>MicrobeNet Type strains.</title>
        <authorList>
            <person name="Nicholson A.C."/>
        </authorList>
    </citation>
    <scope>NUCLEOTIDE SEQUENCE [LARGE SCALE GENOMIC DNA]</scope>
    <source>
        <strain evidence="7 8">DSM 44960</strain>
    </source>
</reference>
<keyword evidence="3 7" id="KW-0378">Hydrolase</keyword>
<keyword evidence="2 4" id="KW-0732">Signal</keyword>
<dbReference type="PROSITE" id="PS51257">
    <property type="entry name" value="PROKAR_LIPOPROTEIN"/>
    <property type="match status" value="1"/>
</dbReference>
<dbReference type="InterPro" id="IPR013595">
    <property type="entry name" value="Pept_S33_TAP-like_C"/>
</dbReference>
<dbReference type="AlphaFoldDB" id="A0A846WF96"/>
<organism evidence="7 8">
    <name type="scientific">Nocardia coubleae</name>
    <dbReference type="NCBI Taxonomy" id="356147"/>
    <lineage>
        <taxon>Bacteria</taxon>
        <taxon>Bacillati</taxon>
        <taxon>Actinomycetota</taxon>
        <taxon>Actinomycetes</taxon>
        <taxon>Mycobacteriales</taxon>
        <taxon>Nocardiaceae</taxon>
        <taxon>Nocardia</taxon>
    </lineage>
</organism>
<proteinExistence type="inferred from homology"/>
<dbReference type="Pfam" id="PF00561">
    <property type="entry name" value="Abhydrolase_1"/>
    <property type="match status" value="1"/>
</dbReference>
<keyword evidence="8" id="KW-1185">Reference proteome</keyword>
<evidence type="ECO:0000256" key="3">
    <source>
        <dbReference type="ARBA" id="ARBA00022801"/>
    </source>
</evidence>
<dbReference type="EMBL" id="JAAXOM010000011">
    <property type="protein sequence ID" value="NKX91346.1"/>
    <property type="molecule type" value="Genomic_DNA"/>
</dbReference>
<comment type="similarity">
    <text evidence="1">Belongs to the peptidase S33 family.</text>
</comment>
<dbReference type="InterPro" id="IPR051601">
    <property type="entry name" value="Serine_prot/Carboxylest_S33"/>
</dbReference>
<feature type="signal peptide" evidence="4">
    <location>
        <begin position="1"/>
        <end position="28"/>
    </location>
</feature>
<feature type="chain" id="PRO_5038349396" evidence="4">
    <location>
        <begin position="29"/>
        <end position="511"/>
    </location>
</feature>
<gene>
    <name evidence="7" type="ORF">HGA10_29090</name>
</gene>
<name>A0A846WF96_9NOCA</name>
<dbReference type="Gene3D" id="3.40.50.1820">
    <property type="entry name" value="alpha/beta hydrolase"/>
    <property type="match status" value="1"/>
</dbReference>
<feature type="domain" description="AB hydrolase-1" evidence="5">
    <location>
        <begin position="133"/>
        <end position="293"/>
    </location>
</feature>
<evidence type="ECO:0000256" key="1">
    <source>
        <dbReference type="ARBA" id="ARBA00010088"/>
    </source>
</evidence>
<evidence type="ECO:0000256" key="4">
    <source>
        <dbReference type="SAM" id="SignalP"/>
    </source>
</evidence>
<sequence length="511" mass="54791">MRPNNIRGEAVKRAKGLTVALTGLMACAALIGCAGPEAEADPHTAVPDRFTGQQLEWKDCGVPKLDEAGAQCADVTVPVNYADPQGPTLTVAISRIAGSDPQRGVMLSNSGGPGGEGLDFMVDVGKAMTPEVRARYDLIGMDPRGVGRSSAVDCKWPVGFGLHSAGLDAVGFAESVAMQGDLAARCAATEGARLPHITTRNTARDMDVIRGLLGAEKISYFGTSYGTYLGAVYMQMFPDRSDRMVLDSAADPDEYGPVGMMQAMGPLNEAAFDLWADWVAARDAEYHFGTSRAQVREAVRALIGQAAVTPIRLGEYEIDEHWLPVVLFVGLDSPDQYEMVARQIRTIADAAAGKPAQPDETLDSTLGFVLKARPNDNSSQMAIMCGDVATPRDPAFYRRNIEAARATQPLFAGFTNNITPCAFWAPPVEPATVVRNSVPALIVQSTGDTRTTYDGAVALHEDLSASRMVTLQDVPIHWIFGRYPNSCVYSAVNTYFRDGTLPADDMTCRAD</sequence>
<evidence type="ECO:0000256" key="2">
    <source>
        <dbReference type="ARBA" id="ARBA00022729"/>
    </source>
</evidence>
<dbReference type="InterPro" id="IPR029058">
    <property type="entry name" value="AB_hydrolase_fold"/>
</dbReference>
<feature type="domain" description="Peptidase S33 tripeptidyl aminopeptidase-like C-terminal" evidence="6">
    <location>
        <begin position="416"/>
        <end position="508"/>
    </location>
</feature>
<dbReference type="PANTHER" id="PTHR43248">
    <property type="entry name" value="2-SUCCINYL-6-HYDROXY-2,4-CYCLOHEXADIENE-1-CARBOXYLATE SYNTHASE"/>
    <property type="match status" value="1"/>
</dbReference>
<dbReference type="SUPFAM" id="SSF53474">
    <property type="entry name" value="alpha/beta-Hydrolases"/>
    <property type="match status" value="1"/>
</dbReference>
<dbReference type="Proteomes" id="UP000572007">
    <property type="component" value="Unassembled WGS sequence"/>
</dbReference>